<comment type="caution">
    <text evidence="1">The sequence shown here is derived from an EMBL/GenBank/DDBJ whole genome shotgun (WGS) entry which is preliminary data.</text>
</comment>
<evidence type="ECO:0000313" key="1">
    <source>
        <dbReference type="EMBL" id="MCU7616203.1"/>
    </source>
</evidence>
<keyword evidence="2" id="KW-1185">Reference proteome</keyword>
<sequence length="124" mass="14352">MSRLRLKRIVSKIWFPPRYHTNPSCGSVFLLYKIYPNAYVTVSSTGQYTKHYFEGSKRFASRLMDGVDRFKDPAVLYTNRTAEDQPSVKPADAQSDFEKYLEKSGVGKGLSLELRERTWSPDLY</sequence>
<name>A0ABT2W1U9_9FLAO</name>
<gene>
    <name evidence="1" type="ORF">NZ698_03250</name>
</gene>
<protein>
    <submittedName>
        <fullName evidence="1">Uncharacterized protein</fullName>
    </submittedName>
</protein>
<dbReference type="EMBL" id="JAOTEM010000001">
    <property type="protein sequence ID" value="MCU7616203.1"/>
    <property type="molecule type" value="Genomic_DNA"/>
</dbReference>
<evidence type="ECO:0000313" key="2">
    <source>
        <dbReference type="Proteomes" id="UP001208649"/>
    </source>
</evidence>
<proteinExistence type="predicted"/>
<reference evidence="2" key="1">
    <citation type="submission" date="2023-07" db="EMBL/GenBank/DDBJ databases">
        <title>Chryseobacterium sp. strain PBS4-4 Genome sequencing and assembly.</title>
        <authorList>
            <person name="Jung Y."/>
        </authorList>
    </citation>
    <scope>NUCLEOTIDE SEQUENCE [LARGE SCALE GENOMIC DNA]</scope>
    <source>
        <strain evidence="2">PBS4-4</strain>
    </source>
</reference>
<dbReference type="Proteomes" id="UP001208649">
    <property type="component" value="Unassembled WGS sequence"/>
</dbReference>
<organism evidence="1 2">
    <name type="scientific">Chryseobacterium edaphi</name>
    <dbReference type="NCBI Taxonomy" id="2976532"/>
    <lineage>
        <taxon>Bacteria</taxon>
        <taxon>Pseudomonadati</taxon>
        <taxon>Bacteroidota</taxon>
        <taxon>Flavobacteriia</taxon>
        <taxon>Flavobacteriales</taxon>
        <taxon>Weeksellaceae</taxon>
        <taxon>Chryseobacterium group</taxon>
        <taxon>Chryseobacterium</taxon>
    </lineage>
</organism>
<accession>A0ABT2W1U9</accession>